<reference evidence="2 3" key="1">
    <citation type="submission" date="2024-08" db="EMBL/GenBank/DDBJ databases">
        <title>Gnathostoma spinigerum genome.</title>
        <authorList>
            <person name="Gonzalez-Bertolin B."/>
            <person name="Monzon S."/>
            <person name="Zaballos A."/>
            <person name="Jimenez P."/>
            <person name="Dekumyoy P."/>
            <person name="Varona S."/>
            <person name="Cuesta I."/>
            <person name="Sumanam S."/>
            <person name="Adisakwattana P."/>
            <person name="Gasser R.B."/>
            <person name="Hernandez-Gonzalez A."/>
            <person name="Young N.D."/>
            <person name="Perteguer M.J."/>
        </authorList>
    </citation>
    <scope>NUCLEOTIDE SEQUENCE [LARGE SCALE GENOMIC DNA]</scope>
    <source>
        <strain evidence="2">AL3</strain>
        <tissue evidence="2">Liver</tissue>
    </source>
</reference>
<comment type="caution">
    <text evidence="2">The sequence shown here is derived from an EMBL/GenBank/DDBJ whole genome shotgun (WGS) entry which is preliminary data.</text>
</comment>
<dbReference type="AlphaFoldDB" id="A0ABD6ELV0"/>
<name>A0ABD6ELV0_9BILA</name>
<organism evidence="2 3">
    <name type="scientific">Gnathostoma spinigerum</name>
    <dbReference type="NCBI Taxonomy" id="75299"/>
    <lineage>
        <taxon>Eukaryota</taxon>
        <taxon>Metazoa</taxon>
        <taxon>Ecdysozoa</taxon>
        <taxon>Nematoda</taxon>
        <taxon>Chromadorea</taxon>
        <taxon>Rhabditida</taxon>
        <taxon>Spirurina</taxon>
        <taxon>Gnathostomatomorpha</taxon>
        <taxon>Gnathostomatoidea</taxon>
        <taxon>Gnathostomatidae</taxon>
        <taxon>Gnathostoma</taxon>
    </lineage>
</organism>
<sequence>MRYFSSLFALRLIIVFLLVLLILDFKTLISAIFWLFSLQPMVFESAERDDLSLLFFGHWNDIDIIFPPSLNGSLEESQRLTEFLARPQYKCATKTRVGVGFESFFICAEGNKSNTLSHVAFLSGMSLRSDTSYLHALTPKKWTLFVPDDFVHLDDLGAADIEVNYLMNLRNSDDWNIGDISDAVNSNKYDLAFLELYYSQKRGYKFNQAENQWVNAPKLILTILERLKAKQLHVVVDVGPPKTAGHVLYLWYRAFLTMFYQYGYALMNAETKGMCNRIVQNCQYRLSFIQHEIDEVEPPVFNFGSPLDERGRLVKYFTNTLNSSETHCDIRHTDVSTDVPPVCLNTLVDSQPCNLIYIRHRHTSSPSASFVSVRCSAAIFSPYLAESQLNSTDIKLFNFGVSPSKSKSLQVPGADPDSEIHLIPFDEIVNKGVHPESDLAALLFDLEGDEWTVMNAILQSPETLCRAKQIAFRLRLWIGEENENARKFYSYFLRLERLGYEKVFFSAVDVTTFFCELSSYWTLIRDVSPLESFLLHTISFLSCNHCHFL</sequence>
<proteinExistence type="predicted"/>
<feature type="transmembrane region" description="Helical" evidence="1">
    <location>
        <begin position="12"/>
        <end position="36"/>
    </location>
</feature>
<evidence type="ECO:0000313" key="3">
    <source>
        <dbReference type="Proteomes" id="UP001608902"/>
    </source>
</evidence>
<keyword evidence="1" id="KW-0472">Membrane</keyword>
<keyword evidence="1" id="KW-0812">Transmembrane</keyword>
<evidence type="ECO:0008006" key="4">
    <source>
        <dbReference type="Google" id="ProtNLM"/>
    </source>
</evidence>
<gene>
    <name evidence="2" type="ORF">AB6A40_005110</name>
</gene>
<keyword evidence="1" id="KW-1133">Transmembrane helix</keyword>
<evidence type="ECO:0000256" key="1">
    <source>
        <dbReference type="SAM" id="Phobius"/>
    </source>
</evidence>
<accession>A0ABD6ELV0</accession>
<protein>
    <recommendedName>
        <fullName evidence="4">Methyltransferase domain-containing protein</fullName>
    </recommendedName>
</protein>
<evidence type="ECO:0000313" key="2">
    <source>
        <dbReference type="EMBL" id="MFH4978401.1"/>
    </source>
</evidence>
<keyword evidence="3" id="KW-1185">Reference proteome</keyword>
<dbReference type="EMBL" id="JBGFUD010003169">
    <property type="protein sequence ID" value="MFH4978401.1"/>
    <property type="molecule type" value="Genomic_DNA"/>
</dbReference>
<dbReference type="Proteomes" id="UP001608902">
    <property type="component" value="Unassembled WGS sequence"/>
</dbReference>